<name>A0ABN6CU17_9GAMM</name>
<gene>
    <name evidence="4" type="primary">dprA</name>
    <name evidence="4" type="ORF">THMIRHAM_02400</name>
</gene>
<reference evidence="4" key="1">
    <citation type="journal article" date="2022" name="Arch. Microbiol.">
        <title>Thiomicrorhabdus immobilis sp. nov., a mesophilic sulfur-oxidizing bacterium isolated from sediment of a brackish lake in northern Japan.</title>
        <authorList>
            <person name="Kojima H."/>
            <person name="Mochizuki J."/>
            <person name="Kanda M."/>
            <person name="Watanabe T."/>
            <person name="Fukui M."/>
        </authorList>
    </citation>
    <scope>NUCLEOTIDE SEQUENCE</scope>
    <source>
        <strain evidence="4">Am19</strain>
    </source>
</reference>
<evidence type="ECO:0000259" key="2">
    <source>
        <dbReference type="Pfam" id="PF02481"/>
    </source>
</evidence>
<dbReference type="PANTHER" id="PTHR43022:SF1">
    <property type="entry name" value="PROTEIN SMF"/>
    <property type="match status" value="1"/>
</dbReference>
<dbReference type="Gene3D" id="3.40.50.450">
    <property type="match status" value="1"/>
</dbReference>
<evidence type="ECO:0000313" key="5">
    <source>
        <dbReference type="Proteomes" id="UP001054820"/>
    </source>
</evidence>
<evidence type="ECO:0000259" key="3">
    <source>
        <dbReference type="Pfam" id="PF17782"/>
    </source>
</evidence>
<keyword evidence="5" id="KW-1185">Reference proteome</keyword>
<evidence type="ECO:0000313" key="4">
    <source>
        <dbReference type="EMBL" id="BCN92455.1"/>
    </source>
</evidence>
<dbReference type="Pfam" id="PF17782">
    <property type="entry name" value="WHD_DprA"/>
    <property type="match status" value="1"/>
</dbReference>
<feature type="domain" description="DprA winged helix" evidence="3">
    <location>
        <begin position="309"/>
        <end position="363"/>
    </location>
</feature>
<dbReference type="EMBL" id="AP024202">
    <property type="protein sequence ID" value="BCN92455.1"/>
    <property type="molecule type" value="Genomic_DNA"/>
</dbReference>
<accession>A0ABN6CU17</accession>
<dbReference type="InterPro" id="IPR041614">
    <property type="entry name" value="DprA_WH"/>
</dbReference>
<dbReference type="Pfam" id="PF02481">
    <property type="entry name" value="DNA_processg_A"/>
    <property type="match status" value="1"/>
</dbReference>
<dbReference type="SUPFAM" id="SSF102405">
    <property type="entry name" value="MCP/YpsA-like"/>
    <property type="match status" value="1"/>
</dbReference>
<protein>
    <submittedName>
        <fullName evidence="4">DNA processing protein DprA</fullName>
    </submittedName>
</protein>
<feature type="domain" description="Smf/DprA SLOG" evidence="2">
    <location>
        <begin position="82"/>
        <end position="289"/>
    </location>
</feature>
<organism evidence="4 5">
    <name type="scientific">Thiomicrorhabdus immobilis</name>
    <dbReference type="NCBI Taxonomy" id="2791037"/>
    <lineage>
        <taxon>Bacteria</taxon>
        <taxon>Pseudomonadati</taxon>
        <taxon>Pseudomonadota</taxon>
        <taxon>Gammaproteobacteria</taxon>
        <taxon>Thiotrichales</taxon>
        <taxon>Piscirickettsiaceae</taxon>
        <taxon>Thiomicrorhabdus</taxon>
    </lineage>
</organism>
<dbReference type="InterPro" id="IPR003488">
    <property type="entry name" value="DprA"/>
</dbReference>
<evidence type="ECO:0000256" key="1">
    <source>
        <dbReference type="ARBA" id="ARBA00006525"/>
    </source>
</evidence>
<sequence length="372" mass="40059">MSNFADLPTMLSMQIAHVSFRQLQAVQQHFGSLQTALESPQADWQRGELLSEAQLAILFADDLQARLDEALAWGEENNQAWLLLGDKEYPQSLTEISEAPIVLGVRGNIELLSDPQIAIVGSRHASRLGVETAKDFAKHLSSQGLAITSGLALGIDTAAHKGALEGVGKTVAVVATGLDRIYPASNQKLGHQIAEEGAMISEFPLGTKPLNYNFPRRNRIISGLSLGTLVVEAALKSGSLITARTALEQGREVFAVPGSIHNPLAKGCHQLIKQGAKLVESGQDVLEELSSNLQSTLNLFAEQSTVEKKSASAVNTQSQSKLLEWIGYDAIGLDELVVLSKMPVSSLQGELMLLELSGEVEALSAARWRRIR</sequence>
<dbReference type="NCBIfam" id="TIGR00732">
    <property type="entry name" value="dprA"/>
    <property type="match status" value="1"/>
</dbReference>
<dbReference type="InterPro" id="IPR036388">
    <property type="entry name" value="WH-like_DNA-bd_sf"/>
</dbReference>
<proteinExistence type="inferred from homology"/>
<dbReference type="InterPro" id="IPR057666">
    <property type="entry name" value="DrpA_SLOG"/>
</dbReference>
<dbReference type="Proteomes" id="UP001054820">
    <property type="component" value="Chromosome"/>
</dbReference>
<dbReference type="Gene3D" id="1.10.10.10">
    <property type="entry name" value="Winged helix-like DNA-binding domain superfamily/Winged helix DNA-binding domain"/>
    <property type="match status" value="1"/>
</dbReference>
<dbReference type="PANTHER" id="PTHR43022">
    <property type="entry name" value="PROTEIN SMF"/>
    <property type="match status" value="1"/>
</dbReference>
<dbReference type="RefSeq" id="WP_237262155.1">
    <property type="nucleotide sequence ID" value="NZ_AP024202.1"/>
</dbReference>
<comment type="similarity">
    <text evidence="1">Belongs to the DprA/Smf family.</text>
</comment>